<dbReference type="AlphaFoldDB" id="A0AAP0WWE1"/>
<evidence type="ECO:0000313" key="2">
    <source>
        <dbReference type="EMBL" id="KAK9279011.1"/>
    </source>
</evidence>
<organism evidence="2 3">
    <name type="scientific">Liquidambar formosana</name>
    <name type="common">Formosan gum</name>
    <dbReference type="NCBI Taxonomy" id="63359"/>
    <lineage>
        <taxon>Eukaryota</taxon>
        <taxon>Viridiplantae</taxon>
        <taxon>Streptophyta</taxon>
        <taxon>Embryophyta</taxon>
        <taxon>Tracheophyta</taxon>
        <taxon>Spermatophyta</taxon>
        <taxon>Magnoliopsida</taxon>
        <taxon>eudicotyledons</taxon>
        <taxon>Gunneridae</taxon>
        <taxon>Pentapetalae</taxon>
        <taxon>Saxifragales</taxon>
        <taxon>Altingiaceae</taxon>
        <taxon>Liquidambar</taxon>
    </lineage>
</organism>
<accession>A0AAP0WWE1</accession>
<dbReference type="PANTHER" id="PTHR33471:SF7">
    <property type="entry name" value="ATP-DEPENDENT ZINC METALLOPROTEASE-RELATED"/>
    <property type="match status" value="1"/>
</dbReference>
<evidence type="ECO:0000259" key="1">
    <source>
        <dbReference type="Pfam" id="PF00485"/>
    </source>
</evidence>
<evidence type="ECO:0000313" key="3">
    <source>
        <dbReference type="Proteomes" id="UP001415857"/>
    </source>
</evidence>
<keyword evidence="3" id="KW-1185">Reference proteome</keyword>
<gene>
    <name evidence="2" type="ORF">L1049_012686</name>
</gene>
<dbReference type="PANTHER" id="PTHR33471">
    <property type="entry name" value="ATP-DEPENDENT ZINC METALLOPROTEASE-RELATED"/>
    <property type="match status" value="1"/>
</dbReference>
<feature type="domain" description="Phosphoribulokinase/uridine kinase" evidence="1">
    <location>
        <begin position="103"/>
        <end position="142"/>
    </location>
</feature>
<dbReference type="Pfam" id="PF00485">
    <property type="entry name" value="PRK"/>
    <property type="match status" value="1"/>
</dbReference>
<dbReference type="GO" id="GO:0016301">
    <property type="term" value="F:kinase activity"/>
    <property type="evidence" value="ECO:0007669"/>
    <property type="project" value="InterPro"/>
</dbReference>
<dbReference type="GO" id="GO:0005524">
    <property type="term" value="F:ATP binding"/>
    <property type="evidence" value="ECO:0007669"/>
    <property type="project" value="InterPro"/>
</dbReference>
<reference evidence="2 3" key="1">
    <citation type="journal article" date="2024" name="Plant J.">
        <title>Genome sequences and population genomics reveal climatic adaptation and genomic divergence between two closely related sweetgum species.</title>
        <authorList>
            <person name="Xu W.Q."/>
            <person name="Ren C.Q."/>
            <person name="Zhang X.Y."/>
            <person name="Comes H.P."/>
            <person name="Liu X.H."/>
            <person name="Li Y.G."/>
            <person name="Kettle C.J."/>
            <person name="Jalonen R."/>
            <person name="Gaisberger H."/>
            <person name="Ma Y.Z."/>
            <person name="Qiu Y.X."/>
        </authorList>
    </citation>
    <scope>NUCLEOTIDE SEQUENCE [LARGE SCALE GENOMIC DNA]</scope>
    <source>
        <strain evidence="2">Hangzhou</strain>
    </source>
</reference>
<dbReference type="EMBL" id="JBBPBK010000008">
    <property type="protein sequence ID" value="KAK9279011.1"/>
    <property type="molecule type" value="Genomic_DNA"/>
</dbReference>
<proteinExistence type="predicted"/>
<dbReference type="InterPro" id="IPR006083">
    <property type="entry name" value="PRK/URK"/>
</dbReference>
<comment type="caution">
    <text evidence="2">The sequence shown here is derived from an EMBL/GenBank/DDBJ whole genome shotgun (WGS) entry which is preliminary data.</text>
</comment>
<name>A0AAP0WWE1_LIQFO</name>
<sequence>MSRKEIGGGFDGGDFWGELYRLLGLPILGYSLDIGKEHVNLIDGRLEKLIYSGQLDAKELDRLAVVAMVGIATEGLKYDKVGGDLNKRCVKIWATLVEPLYYTDADVRLVRRIRRDTVEKGRDIGTVLDQIYVLVFKTYFNEYEIASVDSTAYNLCMLYALIREVPYVSLQPSSPFITKRPQLIIFKMR</sequence>
<protein>
    <recommendedName>
        <fullName evidence="1">Phosphoribulokinase/uridine kinase domain-containing protein</fullName>
    </recommendedName>
</protein>
<dbReference type="Proteomes" id="UP001415857">
    <property type="component" value="Unassembled WGS sequence"/>
</dbReference>